<dbReference type="GO" id="GO:0005840">
    <property type="term" value="C:ribosome"/>
    <property type="evidence" value="ECO:0007669"/>
    <property type="project" value="UniProtKB-KW"/>
</dbReference>
<dbReference type="GO" id="GO:0006412">
    <property type="term" value="P:translation"/>
    <property type="evidence" value="ECO:0007669"/>
    <property type="project" value="UniProtKB-UniRule"/>
</dbReference>
<evidence type="ECO:0000256" key="4">
    <source>
        <dbReference type="HAMAP-Rule" id="MF_01363"/>
    </source>
</evidence>
<protein>
    <recommendedName>
        <fullName evidence="4">Large ribosomal subunit protein bL21c</fullName>
    </recommendedName>
</protein>
<evidence type="ECO:0000256" key="2">
    <source>
        <dbReference type="ARBA" id="ARBA00022980"/>
    </source>
</evidence>
<dbReference type="PANTHER" id="PTHR21349:SF0">
    <property type="entry name" value="LARGE RIBOSOMAL SUBUNIT PROTEIN BL21M"/>
    <property type="match status" value="1"/>
</dbReference>
<dbReference type="EMBL" id="HM021799">
    <property type="protein sequence ID" value="ADG28981.1"/>
    <property type="molecule type" value="Genomic_DNA"/>
</dbReference>
<gene>
    <name evidence="4 6" type="primary">rpl21</name>
</gene>
<dbReference type="GO" id="GO:0009507">
    <property type="term" value="C:chloroplast"/>
    <property type="evidence" value="ECO:0007669"/>
    <property type="project" value="UniProtKB-SubCell"/>
</dbReference>
<dbReference type="InterPro" id="IPR036164">
    <property type="entry name" value="bL21-like_sf"/>
</dbReference>
<comment type="subunit">
    <text evidence="4 5">Part of the 50S ribosomal subunit.</text>
</comment>
<dbReference type="PANTHER" id="PTHR21349">
    <property type="entry name" value="50S RIBOSOMAL PROTEIN L21"/>
    <property type="match status" value="1"/>
</dbReference>
<keyword evidence="4" id="KW-0699">rRNA-binding</keyword>
<comment type="subcellular location">
    <subcellularLocation>
        <location evidence="4">Plastid</location>
        <location evidence="4">Chloroplast</location>
    </subcellularLocation>
</comment>
<dbReference type="GO" id="GO:0019843">
    <property type="term" value="F:rRNA binding"/>
    <property type="evidence" value="ECO:0007669"/>
    <property type="project" value="UniProtKB-UniRule"/>
</dbReference>
<accession>E0YE05</accession>
<organism evidence="6">
    <name type="scientific">Osmundastrum cinnamomeum</name>
    <name type="common">Cinnamon fern</name>
    <name type="synonym">Osmunda cinnamomea</name>
    <dbReference type="NCBI Taxonomy" id="3284"/>
    <lineage>
        <taxon>Eukaryota</taxon>
        <taxon>Viridiplantae</taxon>
        <taxon>Streptophyta</taxon>
        <taxon>Embryophyta</taxon>
        <taxon>Tracheophyta</taxon>
        <taxon>Polypodiopsida</taxon>
        <taxon>Polypodiidae</taxon>
        <taxon>Osmundales</taxon>
        <taxon>Osmundaceae</taxon>
        <taxon>Osmundastrum</taxon>
    </lineage>
</organism>
<name>E0YE05_OSMCI</name>
<dbReference type="HAMAP" id="MF_01363">
    <property type="entry name" value="Ribosomal_bL21"/>
    <property type="match status" value="1"/>
</dbReference>
<proteinExistence type="inferred from homology"/>
<dbReference type="NCBIfam" id="TIGR00061">
    <property type="entry name" value="L21"/>
    <property type="match status" value="1"/>
</dbReference>
<keyword evidence="3 4" id="KW-0687">Ribonucleoprotein</keyword>
<keyword evidence="4" id="KW-0694">RNA-binding</keyword>
<dbReference type="GO" id="GO:0003735">
    <property type="term" value="F:structural constituent of ribosome"/>
    <property type="evidence" value="ECO:0007669"/>
    <property type="project" value="InterPro"/>
</dbReference>
<geneLocation type="chloroplast" evidence="6"/>
<dbReference type="SUPFAM" id="SSF141091">
    <property type="entry name" value="L21p-like"/>
    <property type="match status" value="1"/>
</dbReference>
<dbReference type="InterPro" id="IPR028909">
    <property type="entry name" value="bL21-like"/>
</dbReference>
<dbReference type="GO" id="GO:1990904">
    <property type="term" value="C:ribonucleoprotein complex"/>
    <property type="evidence" value="ECO:0007669"/>
    <property type="project" value="UniProtKB-KW"/>
</dbReference>
<reference evidence="6" key="1">
    <citation type="journal article" date="2010" name="Genome">
        <title>The evolution of chloroplast genome structure in ferns.</title>
        <authorList>
            <person name="Wolf P.G."/>
            <person name="Roper J.M."/>
            <person name="Duffy A.M."/>
        </authorList>
    </citation>
    <scope>NUCLEOTIDE SEQUENCE</scope>
</reference>
<comment type="similarity">
    <text evidence="1 4 5">Belongs to the bacterial ribosomal protein bL21 family.</text>
</comment>
<evidence type="ECO:0000256" key="1">
    <source>
        <dbReference type="ARBA" id="ARBA00008563"/>
    </source>
</evidence>
<keyword evidence="6" id="KW-0934">Plastid</keyword>
<evidence type="ECO:0000256" key="5">
    <source>
        <dbReference type="RuleBase" id="RU000563"/>
    </source>
</evidence>
<keyword evidence="2 4" id="KW-0689">Ribosomal protein</keyword>
<dbReference type="Pfam" id="PF00829">
    <property type="entry name" value="Ribosomal_L21p"/>
    <property type="match status" value="1"/>
</dbReference>
<evidence type="ECO:0000313" key="6">
    <source>
        <dbReference type="EMBL" id="ADG28981.1"/>
    </source>
</evidence>
<keyword evidence="6" id="KW-0150">Chloroplast</keyword>
<comment type="function">
    <text evidence="4 5">This protein binds to 23S rRNA.</text>
</comment>
<dbReference type="InterPro" id="IPR001787">
    <property type="entry name" value="Ribosomal_bL21"/>
</dbReference>
<sequence length="127" mass="14488">MFLYTTSIIMSTYAIIDTGGKQLRVEPGRFYDVRHFASLKPNISDPNTKILIHRVLLICHGSGINLGHPWLSDAMVKGRILHPCVENKITIRKIHSKKKTRRKSGYRQDLVRFVVDSICLNGKESIN</sequence>
<dbReference type="AlphaFoldDB" id="E0YE05"/>
<evidence type="ECO:0000256" key="3">
    <source>
        <dbReference type="ARBA" id="ARBA00023274"/>
    </source>
</evidence>